<dbReference type="EMBL" id="BMAW01013527">
    <property type="protein sequence ID" value="GFT34541.1"/>
    <property type="molecule type" value="Genomic_DNA"/>
</dbReference>
<sequence length="149" mass="17170">MYLVFKDKGLIYQETILAMSLVDGQQTTNEAFITQVVVEIEGRSVLSRFIILPKAKGNRTFLRTDFLSSAGLVMDVENACWYFWDNPTPKYPFSEELDTSSIAEKISNNTCQLREGKGERLISVIKEKLYLMLESHEISLNHEEKQHLF</sequence>
<gene>
    <name evidence="1" type="primary">AVEN_225162_1</name>
    <name evidence="1" type="ORF">NPIL_409691</name>
</gene>
<proteinExistence type="predicted"/>
<dbReference type="AlphaFoldDB" id="A0A8X6NW75"/>
<evidence type="ECO:0000313" key="1">
    <source>
        <dbReference type="EMBL" id="GFT34541.1"/>
    </source>
</evidence>
<dbReference type="Proteomes" id="UP000887013">
    <property type="component" value="Unassembled WGS sequence"/>
</dbReference>
<evidence type="ECO:0000313" key="2">
    <source>
        <dbReference type="Proteomes" id="UP000887013"/>
    </source>
</evidence>
<reference evidence="1" key="1">
    <citation type="submission" date="2020-08" db="EMBL/GenBank/DDBJ databases">
        <title>Multicomponent nature underlies the extraordinary mechanical properties of spider dragline silk.</title>
        <authorList>
            <person name="Kono N."/>
            <person name="Nakamura H."/>
            <person name="Mori M."/>
            <person name="Yoshida Y."/>
            <person name="Ohtoshi R."/>
            <person name="Malay A.D."/>
            <person name="Moran D.A.P."/>
            <person name="Tomita M."/>
            <person name="Numata K."/>
            <person name="Arakawa K."/>
        </authorList>
    </citation>
    <scope>NUCLEOTIDE SEQUENCE</scope>
</reference>
<accession>A0A8X6NW75</accession>
<name>A0A8X6NW75_NEPPI</name>
<comment type="caution">
    <text evidence="1">The sequence shown here is derived from an EMBL/GenBank/DDBJ whole genome shotgun (WGS) entry which is preliminary data.</text>
</comment>
<keyword evidence="2" id="KW-1185">Reference proteome</keyword>
<organism evidence="1 2">
    <name type="scientific">Nephila pilipes</name>
    <name type="common">Giant wood spider</name>
    <name type="synonym">Nephila maculata</name>
    <dbReference type="NCBI Taxonomy" id="299642"/>
    <lineage>
        <taxon>Eukaryota</taxon>
        <taxon>Metazoa</taxon>
        <taxon>Ecdysozoa</taxon>
        <taxon>Arthropoda</taxon>
        <taxon>Chelicerata</taxon>
        <taxon>Arachnida</taxon>
        <taxon>Araneae</taxon>
        <taxon>Araneomorphae</taxon>
        <taxon>Entelegynae</taxon>
        <taxon>Araneoidea</taxon>
        <taxon>Nephilidae</taxon>
        <taxon>Nephila</taxon>
    </lineage>
</organism>
<protein>
    <submittedName>
        <fullName evidence="1">Uncharacterized protein</fullName>
    </submittedName>
</protein>